<protein>
    <submittedName>
        <fullName evidence="1">Uncharacterized protein</fullName>
    </submittedName>
</protein>
<evidence type="ECO:0000313" key="1">
    <source>
        <dbReference type="EMBL" id="CAG6629748.1"/>
    </source>
</evidence>
<organism evidence="1">
    <name type="scientific">Cacopsylla melanoneura</name>
    <dbReference type="NCBI Taxonomy" id="428564"/>
    <lineage>
        <taxon>Eukaryota</taxon>
        <taxon>Metazoa</taxon>
        <taxon>Ecdysozoa</taxon>
        <taxon>Arthropoda</taxon>
        <taxon>Hexapoda</taxon>
        <taxon>Insecta</taxon>
        <taxon>Pterygota</taxon>
        <taxon>Neoptera</taxon>
        <taxon>Paraneoptera</taxon>
        <taxon>Hemiptera</taxon>
        <taxon>Sternorrhyncha</taxon>
        <taxon>Psylloidea</taxon>
        <taxon>Psyllidae</taxon>
        <taxon>Psyllinae</taxon>
        <taxon>Cacopsylla</taxon>
    </lineage>
</organism>
<reference evidence="1" key="1">
    <citation type="submission" date="2021-05" db="EMBL/GenBank/DDBJ databases">
        <authorList>
            <person name="Alioto T."/>
            <person name="Alioto T."/>
            <person name="Gomez Garrido J."/>
        </authorList>
    </citation>
    <scope>NUCLEOTIDE SEQUENCE</scope>
</reference>
<accession>A0A8D8VPG2</accession>
<dbReference type="EMBL" id="HBUF01071724">
    <property type="protein sequence ID" value="CAG6629748.1"/>
    <property type="molecule type" value="Transcribed_RNA"/>
</dbReference>
<dbReference type="AlphaFoldDB" id="A0A8D8VPG2"/>
<proteinExistence type="predicted"/>
<name>A0A8D8VPG2_9HEMI</name>
<sequence length="104" mass="12044">MVNGRRFCFCFNVSFHYNGDIIETGDSPCSRFGTNLTKTNYSHEPPLKWFLEYVVNVWSIFVESPCIFTITLHSLSISPLSGFDSRRDGRKFKHAINAMLYLPR</sequence>